<feature type="signal peptide" evidence="6">
    <location>
        <begin position="1"/>
        <end position="20"/>
    </location>
</feature>
<dbReference type="SUPFAM" id="SSF52096">
    <property type="entry name" value="ClpP/crotonase"/>
    <property type="match status" value="1"/>
</dbReference>
<dbReference type="GO" id="GO:0030288">
    <property type="term" value="C:outer membrane-bounded periplasmic space"/>
    <property type="evidence" value="ECO:0007669"/>
    <property type="project" value="TreeGrafter"/>
</dbReference>
<evidence type="ECO:0000256" key="6">
    <source>
        <dbReference type="SAM" id="SignalP"/>
    </source>
</evidence>
<keyword evidence="2 5" id="KW-0645">Protease</keyword>
<dbReference type="GO" id="GO:0004175">
    <property type="term" value="F:endopeptidase activity"/>
    <property type="evidence" value="ECO:0007669"/>
    <property type="project" value="TreeGrafter"/>
</dbReference>
<evidence type="ECO:0000256" key="2">
    <source>
        <dbReference type="ARBA" id="ARBA00022670"/>
    </source>
</evidence>
<sequence length="530" mass="59243">MKRLFLMILLLGVTAGAVCAQGQSEGMRKLSLADFAITNLYVDEVDENKLVEDAIRGMLEKLDPHSTYTTAEETKEMNEPLQGNFSGIGIQFNMNKDTLYVIQTIVGGPSEKVGILAGDRIITVNDTVIAGVKMKNTDIMKRLRGEAGTVVRVSVLRRGVKDPIEFRIVRDKIPIYSIDASYMADKETGYIRVSRFAATTDKEFADALKALKKQGMKNLIVDLQGNGGGYLVSAIAMADEFLDDGQSIVYTEGRRSPRDDAFATKQGLFQTGKLVLLVDESSASASEILSGAVQDWDRGVIVGRRTFGKGLVQRPIPFPDGSMIRLTVARYYTPAGRSIQKPYDKGHEAYERELLDRFNHGELIYTDSIHFPDSLQYQTLKSKRTVYGGGGIMPDVFVPLDTTIYTDFHRDLLAKGVLGQYPVTYLDEHRKELTGHYKNVEQFAEGFVVTDEMLADLLKMGEAEKVKYNEEQYQKSRALIALQVKALIARDLFDTTAYFRIINPENASFSKAMAIIHDDAEYNRLLQPRE</sequence>
<dbReference type="Pfam" id="PF13180">
    <property type="entry name" value="PDZ_2"/>
    <property type="match status" value="1"/>
</dbReference>
<protein>
    <submittedName>
        <fullName evidence="8">S41 family peptidase</fullName>
    </submittedName>
</protein>
<dbReference type="GO" id="GO:0007165">
    <property type="term" value="P:signal transduction"/>
    <property type="evidence" value="ECO:0007669"/>
    <property type="project" value="TreeGrafter"/>
</dbReference>
<evidence type="ECO:0000259" key="7">
    <source>
        <dbReference type="PROSITE" id="PS50106"/>
    </source>
</evidence>
<dbReference type="SMART" id="SM00245">
    <property type="entry name" value="TSPc"/>
    <property type="match status" value="1"/>
</dbReference>
<dbReference type="InterPro" id="IPR004447">
    <property type="entry name" value="Peptidase_S41A"/>
</dbReference>
<dbReference type="Pfam" id="PF03572">
    <property type="entry name" value="Peptidase_S41"/>
    <property type="match status" value="1"/>
</dbReference>
<dbReference type="InterPro" id="IPR005151">
    <property type="entry name" value="Tail-specific_protease"/>
</dbReference>
<reference evidence="8" key="2">
    <citation type="submission" date="2021-09" db="EMBL/GenBank/DDBJ databases">
        <authorList>
            <person name="Gilroy R."/>
        </authorList>
    </citation>
    <scope>NUCLEOTIDE SEQUENCE</scope>
    <source>
        <strain evidence="8">CHK121-7720</strain>
    </source>
</reference>
<dbReference type="CDD" id="cd07560">
    <property type="entry name" value="Peptidase_S41_CPP"/>
    <property type="match status" value="1"/>
</dbReference>
<dbReference type="PROSITE" id="PS50106">
    <property type="entry name" value="PDZ"/>
    <property type="match status" value="1"/>
</dbReference>
<dbReference type="SUPFAM" id="SSF50156">
    <property type="entry name" value="PDZ domain-like"/>
    <property type="match status" value="1"/>
</dbReference>
<dbReference type="FunFam" id="2.30.42.10:FF:000063">
    <property type="entry name" value="Peptidase, S41 family"/>
    <property type="match status" value="1"/>
</dbReference>
<comment type="similarity">
    <text evidence="1 5">Belongs to the peptidase S41A family.</text>
</comment>
<evidence type="ECO:0000256" key="4">
    <source>
        <dbReference type="ARBA" id="ARBA00022825"/>
    </source>
</evidence>
<evidence type="ECO:0000256" key="3">
    <source>
        <dbReference type="ARBA" id="ARBA00022801"/>
    </source>
</evidence>
<dbReference type="AlphaFoldDB" id="A0A921MPF5"/>
<dbReference type="Gene3D" id="3.90.226.10">
    <property type="entry name" value="2-enoyl-CoA Hydratase, Chain A, domain 1"/>
    <property type="match status" value="1"/>
</dbReference>
<dbReference type="CDD" id="cd06782">
    <property type="entry name" value="cpPDZ_CPP-like"/>
    <property type="match status" value="1"/>
</dbReference>
<feature type="chain" id="PRO_5036811918" evidence="6">
    <location>
        <begin position="21"/>
        <end position="530"/>
    </location>
</feature>
<dbReference type="PANTHER" id="PTHR32060:SF30">
    <property type="entry name" value="CARBOXY-TERMINAL PROCESSING PROTEASE CTPA"/>
    <property type="match status" value="1"/>
</dbReference>
<keyword evidence="4 5" id="KW-0720">Serine protease</keyword>
<dbReference type="InterPro" id="IPR029045">
    <property type="entry name" value="ClpP/crotonase-like_dom_sf"/>
</dbReference>
<dbReference type="InterPro" id="IPR036034">
    <property type="entry name" value="PDZ_sf"/>
</dbReference>
<dbReference type="SMART" id="SM00228">
    <property type="entry name" value="PDZ"/>
    <property type="match status" value="1"/>
</dbReference>
<accession>A0A921MPF5</accession>
<organism evidence="8 9">
    <name type="scientific">Barnesiella viscericola</name>
    <dbReference type="NCBI Taxonomy" id="397865"/>
    <lineage>
        <taxon>Bacteria</taxon>
        <taxon>Pseudomonadati</taxon>
        <taxon>Bacteroidota</taxon>
        <taxon>Bacteroidia</taxon>
        <taxon>Bacteroidales</taxon>
        <taxon>Barnesiellaceae</taxon>
        <taxon>Barnesiella</taxon>
    </lineage>
</organism>
<dbReference type="GO" id="GO:0006508">
    <property type="term" value="P:proteolysis"/>
    <property type="evidence" value="ECO:0007669"/>
    <property type="project" value="UniProtKB-KW"/>
</dbReference>
<dbReference type="Proteomes" id="UP000757103">
    <property type="component" value="Unassembled WGS sequence"/>
</dbReference>
<dbReference type="Gene3D" id="2.30.42.10">
    <property type="match status" value="1"/>
</dbReference>
<dbReference type="PANTHER" id="PTHR32060">
    <property type="entry name" value="TAIL-SPECIFIC PROTEASE"/>
    <property type="match status" value="1"/>
</dbReference>
<keyword evidence="3 5" id="KW-0378">Hydrolase</keyword>
<dbReference type="Gene3D" id="3.30.750.44">
    <property type="match status" value="1"/>
</dbReference>
<gene>
    <name evidence="8" type="ORF">K8U91_01555</name>
</gene>
<dbReference type="NCBIfam" id="TIGR00225">
    <property type="entry name" value="prc"/>
    <property type="match status" value="1"/>
</dbReference>
<keyword evidence="6" id="KW-0732">Signal</keyword>
<evidence type="ECO:0000256" key="5">
    <source>
        <dbReference type="RuleBase" id="RU004404"/>
    </source>
</evidence>
<evidence type="ECO:0000313" key="9">
    <source>
        <dbReference type="Proteomes" id="UP000757103"/>
    </source>
</evidence>
<evidence type="ECO:0000256" key="1">
    <source>
        <dbReference type="ARBA" id="ARBA00009179"/>
    </source>
</evidence>
<dbReference type="InterPro" id="IPR055210">
    <property type="entry name" value="CtpA/B_N"/>
</dbReference>
<comment type="caution">
    <text evidence="8">The sequence shown here is derived from an EMBL/GenBank/DDBJ whole genome shotgun (WGS) entry which is preliminary data.</text>
</comment>
<dbReference type="Pfam" id="PF22694">
    <property type="entry name" value="CtpB_N-like"/>
    <property type="match status" value="1"/>
</dbReference>
<reference evidence="8" key="1">
    <citation type="journal article" date="2021" name="PeerJ">
        <title>Extensive microbial diversity within the chicken gut microbiome revealed by metagenomics and culture.</title>
        <authorList>
            <person name="Gilroy R."/>
            <person name="Ravi A."/>
            <person name="Getino M."/>
            <person name="Pursley I."/>
            <person name="Horton D.L."/>
            <person name="Alikhan N.F."/>
            <person name="Baker D."/>
            <person name="Gharbi K."/>
            <person name="Hall N."/>
            <person name="Watson M."/>
            <person name="Adriaenssens E.M."/>
            <person name="Foster-Nyarko E."/>
            <person name="Jarju S."/>
            <person name="Secka A."/>
            <person name="Antonio M."/>
            <person name="Oren A."/>
            <person name="Chaudhuri R.R."/>
            <person name="La Ragione R."/>
            <person name="Hildebrand F."/>
            <person name="Pallen M.J."/>
        </authorList>
    </citation>
    <scope>NUCLEOTIDE SEQUENCE</scope>
    <source>
        <strain evidence="8">CHK121-7720</strain>
    </source>
</reference>
<dbReference type="RefSeq" id="WP_273305235.1">
    <property type="nucleotide sequence ID" value="NZ_DYUD01000009.1"/>
</dbReference>
<dbReference type="InterPro" id="IPR001478">
    <property type="entry name" value="PDZ"/>
</dbReference>
<feature type="domain" description="PDZ" evidence="7">
    <location>
        <begin position="74"/>
        <end position="159"/>
    </location>
</feature>
<dbReference type="GO" id="GO:0008236">
    <property type="term" value="F:serine-type peptidase activity"/>
    <property type="evidence" value="ECO:0007669"/>
    <property type="project" value="UniProtKB-KW"/>
</dbReference>
<evidence type="ECO:0000313" key="8">
    <source>
        <dbReference type="EMBL" id="HJG88152.1"/>
    </source>
</evidence>
<proteinExistence type="inferred from homology"/>
<dbReference type="FunFam" id="3.30.750.44:FF:000001">
    <property type="entry name" value="S41 family peptidase"/>
    <property type="match status" value="1"/>
</dbReference>
<dbReference type="EMBL" id="DYUD01000009">
    <property type="protein sequence ID" value="HJG88152.1"/>
    <property type="molecule type" value="Genomic_DNA"/>
</dbReference>
<name>A0A921MPF5_9BACT</name>